<keyword evidence="11" id="KW-0275">Fatty acid biosynthesis</keyword>
<dbReference type="PANTHER" id="PTHR42760">
    <property type="entry name" value="SHORT-CHAIN DEHYDROGENASES/REDUCTASES FAMILY MEMBER"/>
    <property type="match status" value="1"/>
</dbReference>
<evidence type="ECO:0000256" key="3">
    <source>
        <dbReference type="ARBA" id="ARBA00006484"/>
    </source>
</evidence>
<keyword evidence="9" id="KW-0443">Lipid metabolism</keyword>
<evidence type="ECO:0000256" key="2">
    <source>
        <dbReference type="ARBA" id="ARBA00005194"/>
    </source>
</evidence>
<reference evidence="15" key="1">
    <citation type="submission" date="2022-12" db="EMBL/GenBank/DDBJ databases">
        <authorList>
            <person name="Alioto T."/>
            <person name="Alioto T."/>
            <person name="Gomez Garrido J."/>
        </authorList>
    </citation>
    <scope>NUCLEOTIDE SEQUENCE</scope>
</reference>
<evidence type="ECO:0000313" key="15">
    <source>
        <dbReference type="EMBL" id="CAI5784112.1"/>
    </source>
</evidence>
<evidence type="ECO:0000313" key="16">
    <source>
        <dbReference type="Proteomes" id="UP001178461"/>
    </source>
</evidence>
<comment type="pathway">
    <text evidence="2">Lipid metabolism; fatty acid biosynthesis.</text>
</comment>
<dbReference type="Pfam" id="PF13561">
    <property type="entry name" value="adh_short_C2"/>
    <property type="match status" value="1"/>
</dbReference>
<dbReference type="GO" id="GO:0006633">
    <property type="term" value="P:fatty acid biosynthetic process"/>
    <property type="evidence" value="ECO:0007669"/>
    <property type="project" value="UniProtKB-KW"/>
</dbReference>
<dbReference type="FunFam" id="3.40.50.720:FF:000285">
    <property type="entry name" value="Carbonyl reductase family member 4"/>
    <property type="match status" value="1"/>
</dbReference>
<protein>
    <recommendedName>
        <fullName evidence="13">3-ketoacyl-[acyl-carrier-protein] reductase beta subunit</fullName>
    </recommendedName>
    <alternativeName>
        <fullName evidence="12">Quinone reductase CBR4</fullName>
    </alternativeName>
</protein>
<dbReference type="InterPro" id="IPR036291">
    <property type="entry name" value="NAD(P)-bd_dom_sf"/>
</dbReference>
<evidence type="ECO:0000256" key="6">
    <source>
        <dbReference type="ARBA" id="ARBA00022857"/>
    </source>
</evidence>
<evidence type="ECO:0000256" key="4">
    <source>
        <dbReference type="ARBA" id="ARBA00022516"/>
    </source>
</evidence>
<dbReference type="SUPFAM" id="SSF51735">
    <property type="entry name" value="NAD(P)-binding Rossmann-fold domains"/>
    <property type="match status" value="1"/>
</dbReference>
<dbReference type="GO" id="GO:0016616">
    <property type="term" value="F:oxidoreductase activity, acting on the CH-OH group of donors, NAD or NADP as acceptor"/>
    <property type="evidence" value="ECO:0007669"/>
    <property type="project" value="UniProtKB-ARBA"/>
</dbReference>
<proteinExistence type="inferred from homology"/>
<gene>
    <name evidence="15" type="ORF">PODLI_1B026189</name>
</gene>
<keyword evidence="6" id="KW-0521">NADP</keyword>
<dbReference type="AlphaFoldDB" id="A0AA35KTN1"/>
<dbReference type="InterPro" id="IPR002347">
    <property type="entry name" value="SDR_fam"/>
</dbReference>
<evidence type="ECO:0000256" key="8">
    <source>
        <dbReference type="ARBA" id="ARBA00023027"/>
    </source>
</evidence>
<evidence type="ECO:0000259" key="14">
    <source>
        <dbReference type="SMART" id="SM00822"/>
    </source>
</evidence>
<feature type="domain" description="Ketoreductase" evidence="14">
    <location>
        <begin position="74"/>
        <end position="245"/>
    </location>
</feature>
<dbReference type="InterPro" id="IPR020904">
    <property type="entry name" value="Sc_DH/Rdtase_CS"/>
</dbReference>
<keyword evidence="7" id="KW-0560">Oxidoreductase</keyword>
<dbReference type="PROSITE" id="PS00061">
    <property type="entry name" value="ADH_SHORT"/>
    <property type="match status" value="1"/>
</dbReference>
<comment type="similarity">
    <text evidence="3">Belongs to the short-chain dehydrogenases/reductases (SDR) family.</text>
</comment>
<evidence type="ECO:0000256" key="9">
    <source>
        <dbReference type="ARBA" id="ARBA00023098"/>
    </source>
</evidence>
<evidence type="ECO:0000256" key="12">
    <source>
        <dbReference type="ARBA" id="ARBA00041580"/>
    </source>
</evidence>
<accession>A0AA35KTN1</accession>
<evidence type="ECO:0000256" key="7">
    <source>
        <dbReference type="ARBA" id="ARBA00023002"/>
    </source>
</evidence>
<keyword evidence="16" id="KW-1185">Reference proteome</keyword>
<dbReference type="InterPro" id="IPR057326">
    <property type="entry name" value="KR_dom"/>
</dbReference>
<comment type="subcellular location">
    <subcellularLocation>
        <location evidence="1">Mitochondrion matrix</location>
    </subcellularLocation>
</comment>
<name>A0AA35KTN1_9SAUR</name>
<sequence length="306" mass="33042">MRQKQDKPRLQRLVANAPVSKDTAAANSLTRVCSPRTARERTTTPRVPLYDVFGPLRIMKRGLRPPELCDTMSRVCAIFGGSRGIGHAVAQLLAQKGYCLAIIARNLDRAQTTAKNLGAGHLAFRCDVSKEEDIQNVFKEMETSLGQINYLVNAAGINRDGLLLRTKADDMLSQLQTNLLGTMLTCKAAVKGMIQQQGGAIVNVGSIVGLKGNSGQSVYSASKAGLVGFSRSLAKEIARKNIRVNMVAPGFIHTDMTTHLKEEQLKKIIPLGRFGEPQEVAKAVAFLLESPYVTGQVLVIDGGSAQ</sequence>
<dbReference type="Gene3D" id="3.40.50.720">
    <property type="entry name" value="NAD(P)-binding Rossmann-like Domain"/>
    <property type="match status" value="1"/>
</dbReference>
<evidence type="ECO:0000256" key="10">
    <source>
        <dbReference type="ARBA" id="ARBA00023128"/>
    </source>
</evidence>
<evidence type="ECO:0000256" key="1">
    <source>
        <dbReference type="ARBA" id="ARBA00004305"/>
    </source>
</evidence>
<dbReference type="EMBL" id="OX395134">
    <property type="protein sequence ID" value="CAI5784112.1"/>
    <property type="molecule type" value="Genomic_DNA"/>
</dbReference>
<evidence type="ECO:0000256" key="11">
    <source>
        <dbReference type="ARBA" id="ARBA00023160"/>
    </source>
</evidence>
<dbReference type="GO" id="GO:0005759">
    <property type="term" value="C:mitochondrial matrix"/>
    <property type="evidence" value="ECO:0007669"/>
    <property type="project" value="UniProtKB-SubCell"/>
</dbReference>
<dbReference type="SMART" id="SM00822">
    <property type="entry name" value="PKS_KR"/>
    <property type="match status" value="1"/>
</dbReference>
<evidence type="ECO:0000256" key="13">
    <source>
        <dbReference type="ARBA" id="ARBA00041707"/>
    </source>
</evidence>
<keyword evidence="10" id="KW-0496">Mitochondrion</keyword>
<keyword evidence="8" id="KW-0520">NAD</keyword>
<keyword evidence="4" id="KW-0444">Lipid biosynthesis</keyword>
<dbReference type="GO" id="GO:0048038">
    <property type="term" value="F:quinone binding"/>
    <property type="evidence" value="ECO:0007669"/>
    <property type="project" value="TreeGrafter"/>
</dbReference>
<dbReference type="PANTHER" id="PTHR42760:SF133">
    <property type="entry name" value="3-OXOACYL-[ACYL-CARRIER-PROTEIN] REDUCTASE"/>
    <property type="match status" value="1"/>
</dbReference>
<dbReference type="Proteomes" id="UP001178461">
    <property type="component" value="Chromosome 9"/>
</dbReference>
<evidence type="ECO:0000256" key="5">
    <source>
        <dbReference type="ARBA" id="ARBA00022832"/>
    </source>
</evidence>
<organism evidence="15 16">
    <name type="scientific">Podarcis lilfordi</name>
    <name type="common">Lilford's wall lizard</name>
    <dbReference type="NCBI Taxonomy" id="74358"/>
    <lineage>
        <taxon>Eukaryota</taxon>
        <taxon>Metazoa</taxon>
        <taxon>Chordata</taxon>
        <taxon>Craniata</taxon>
        <taxon>Vertebrata</taxon>
        <taxon>Euteleostomi</taxon>
        <taxon>Lepidosauria</taxon>
        <taxon>Squamata</taxon>
        <taxon>Bifurcata</taxon>
        <taxon>Unidentata</taxon>
        <taxon>Episquamata</taxon>
        <taxon>Laterata</taxon>
        <taxon>Lacertibaenia</taxon>
        <taxon>Lacertidae</taxon>
        <taxon>Podarcis</taxon>
    </lineage>
</organism>
<dbReference type="PRINTS" id="PR00080">
    <property type="entry name" value="SDRFAMILY"/>
</dbReference>
<dbReference type="PRINTS" id="PR00081">
    <property type="entry name" value="GDHRDH"/>
</dbReference>
<keyword evidence="5" id="KW-0276">Fatty acid metabolism</keyword>